<feature type="domain" description="NADPH-dependent FMN reductase-like" evidence="1">
    <location>
        <begin position="3"/>
        <end position="159"/>
    </location>
</feature>
<dbReference type="SUPFAM" id="SSF52218">
    <property type="entry name" value="Flavoproteins"/>
    <property type="match status" value="1"/>
</dbReference>
<dbReference type="RefSeq" id="WP_116236639.1">
    <property type="nucleotide sequence ID" value="NZ_QRDP01000004.1"/>
</dbReference>
<dbReference type="InterPro" id="IPR050712">
    <property type="entry name" value="NAD(P)H-dep_reductase"/>
</dbReference>
<comment type="caution">
    <text evidence="2">The sequence shown here is derived from an EMBL/GenBank/DDBJ whole genome shotgun (WGS) entry which is preliminary data.</text>
</comment>
<proteinExistence type="predicted"/>
<sequence>MTTKIGIVAGSTRQGSYNRRLARIASADARAAGAEVTDIDLRDFELPIYAHEIEFDAFPAAAIELKALFQAQDAILFASPEYNGSVTGLLKNAIDWASRPTDGESLIALSAFRGKAAGIMSASLSPFGGLRSLAHLRQILGTVQMLVVPEQVAIPSAHQAFEDDALVDALPRQLITGLVESLLNVGGKLGFD</sequence>
<reference evidence="2 3" key="1">
    <citation type="submission" date="2018-07" db="EMBL/GenBank/DDBJ databases">
        <title>Genomic Encyclopedia of Type Strains, Phase IV (KMG-IV): sequencing the most valuable type-strain genomes for metagenomic binning, comparative biology and taxonomic classification.</title>
        <authorList>
            <person name="Goeker M."/>
        </authorList>
    </citation>
    <scope>NUCLEOTIDE SEQUENCE [LARGE SCALE GENOMIC DNA]</scope>
    <source>
        <strain evidence="2 3">DSM 26725</strain>
    </source>
</reference>
<dbReference type="EMBL" id="QRDP01000004">
    <property type="protein sequence ID" value="RED17354.1"/>
    <property type="molecule type" value="Genomic_DNA"/>
</dbReference>
<dbReference type="GO" id="GO:0016491">
    <property type="term" value="F:oxidoreductase activity"/>
    <property type="evidence" value="ECO:0007669"/>
    <property type="project" value="InterPro"/>
</dbReference>
<dbReference type="PANTHER" id="PTHR30543:SF21">
    <property type="entry name" value="NAD(P)H-DEPENDENT FMN REDUCTASE LOT6"/>
    <property type="match status" value="1"/>
</dbReference>
<accession>A0A3D9FHT4</accession>
<protein>
    <submittedName>
        <fullName evidence="2">NAD(P)H-dependent FMN reductase</fullName>
    </submittedName>
</protein>
<name>A0A3D9FHT4_9SPHN</name>
<dbReference type="Pfam" id="PF03358">
    <property type="entry name" value="FMN_red"/>
    <property type="match status" value="1"/>
</dbReference>
<dbReference type="InterPro" id="IPR005025">
    <property type="entry name" value="FMN_Rdtase-like_dom"/>
</dbReference>
<organism evidence="2 3">
    <name type="scientific">Parasphingopyxis lamellibrachiae</name>
    <dbReference type="NCBI Taxonomy" id="680125"/>
    <lineage>
        <taxon>Bacteria</taxon>
        <taxon>Pseudomonadati</taxon>
        <taxon>Pseudomonadota</taxon>
        <taxon>Alphaproteobacteria</taxon>
        <taxon>Sphingomonadales</taxon>
        <taxon>Sphingomonadaceae</taxon>
        <taxon>Parasphingopyxis</taxon>
    </lineage>
</organism>
<dbReference type="GO" id="GO:0010181">
    <property type="term" value="F:FMN binding"/>
    <property type="evidence" value="ECO:0007669"/>
    <property type="project" value="TreeGrafter"/>
</dbReference>
<dbReference type="AlphaFoldDB" id="A0A3D9FHT4"/>
<dbReference type="PANTHER" id="PTHR30543">
    <property type="entry name" value="CHROMATE REDUCTASE"/>
    <property type="match status" value="1"/>
</dbReference>
<evidence type="ECO:0000313" key="3">
    <source>
        <dbReference type="Proteomes" id="UP000256310"/>
    </source>
</evidence>
<gene>
    <name evidence="2" type="ORF">DFR46_2400</name>
</gene>
<dbReference type="OrthoDB" id="9812295at2"/>
<dbReference type="InterPro" id="IPR029039">
    <property type="entry name" value="Flavoprotein-like_sf"/>
</dbReference>
<evidence type="ECO:0000259" key="1">
    <source>
        <dbReference type="Pfam" id="PF03358"/>
    </source>
</evidence>
<keyword evidence="3" id="KW-1185">Reference proteome</keyword>
<dbReference type="Gene3D" id="3.40.50.360">
    <property type="match status" value="1"/>
</dbReference>
<dbReference type="GO" id="GO:0005829">
    <property type="term" value="C:cytosol"/>
    <property type="evidence" value="ECO:0007669"/>
    <property type="project" value="TreeGrafter"/>
</dbReference>
<evidence type="ECO:0000313" key="2">
    <source>
        <dbReference type="EMBL" id="RED17354.1"/>
    </source>
</evidence>
<dbReference type="Proteomes" id="UP000256310">
    <property type="component" value="Unassembled WGS sequence"/>
</dbReference>